<dbReference type="PANTHER" id="PTHR13068:SF166">
    <property type="entry name" value="TRANSCRIPTION TERMINATION FACTOR MTERF15, MITOCHONDRIAL-LIKE"/>
    <property type="match status" value="1"/>
</dbReference>
<keyword evidence="2" id="KW-0805">Transcription regulation</keyword>
<dbReference type="GO" id="GO:0003676">
    <property type="term" value="F:nucleic acid binding"/>
    <property type="evidence" value="ECO:0007669"/>
    <property type="project" value="InterPro"/>
</dbReference>
<keyword evidence="5" id="KW-1185">Reference proteome</keyword>
<evidence type="ECO:0000313" key="4">
    <source>
        <dbReference type="EMBL" id="OMO98452.1"/>
    </source>
</evidence>
<keyword evidence="3" id="KW-0809">Transit peptide</keyword>
<dbReference type="InterPro" id="IPR003690">
    <property type="entry name" value="MTERF"/>
</dbReference>
<dbReference type="OrthoDB" id="637682at2759"/>
<dbReference type="AlphaFoldDB" id="A0A1R3JU78"/>
<evidence type="ECO:0000313" key="5">
    <source>
        <dbReference type="Proteomes" id="UP000187203"/>
    </source>
</evidence>
<dbReference type="PANTHER" id="PTHR13068">
    <property type="entry name" value="CGI-12 PROTEIN-RELATED"/>
    <property type="match status" value="1"/>
</dbReference>
<dbReference type="Proteomes" id="UP000187203">
    <property type="component" value="Unassembled WGS sequence"/>
</dbReference>
<name>A0A1R3JU78_9ROSI</name>
<protein>
    <submittedName>
        <fullName evidence="4">Mitochodrial transcription termination factor-related protein</fullName>
    </submittedName>
</protein>
<keyword evidence="2" id="KW-0806">Transcription termination</keyword>
<dbReference type="Gene3D" id="1.25.70.10">
    <property type="entry name" value="Transcription termination factor 3, mitochondrial"/>
    <property type="match status" value="1"/>
</dbReference>
<evidence type="ECO:0000256" key="3">
    <source>
        <dbReference type="ARBA" id="ARBA00022946"/>
    </source>
</evidence>
<dbReference type="STRING" id="93759.A0A1R3JU78"/>
<organism evidence="4 5">
    <name type="scientific">Corchorus olitorius</name>
    <dbReference type="NCBI Taxonomy" id="93759"/>
    <lineage>
        <taxon>Eukaryota</taxon>
        <taxon>Viridiplantae</taxon>
        <taxon>Streptophyta</taxon>
        <taxon>Embryophyta</taxon>
        <taxon>Tracheophyta</taxon>
        <taxon>Spermatophyta</taxon>
        <taxon>Magnoliopsida</taxon>
        <taxon>eudicotyledons</taxon>
        <taxon>Gunneridae</taxon>
        <taxon>Pentapetalae</taxon>
        <taxon>rosids</taxon>
        <taxon>malvids</taxon>
        <taxon>Malvales</taxon>
        <taxon>Malvaceae</taxon>
        <taxon>Grewioideae</taxon>
        <taxon>Apeibeae</taxon>
        <taxon>Corchorus</taxon>
    </lineage>
</organism>
<dbReference type="SMART" id="SM00733">
    <property type="entry name" value="Mterf"/>
    <property type="match status" value="1"/>
</dbReference>
<gene>
    <name evidence="4" type="ORF">COLO4_13901</name>
</gene>
<dbReference type="InterPro" id="IPR038538">
    <property type="entry name" value="MTERF_sf"/>
</dbReference>
<dbReference type="GO" id="GO:0006353">
    <property type="term" value="P:DNA-templated transcription termination"/>
    <property type="evidence" value="ECO:0007669"/>
    <property type="project" value="UniProtKB-KW"/>
</dbReference>
<reference evidence="5" key="1">
    <citation type="submission" date="2013-09" db="EMBL/GenBank/DDBJ databases">
        <title>Corchorus olitorius genome sequencing.</title>
        <authorList>
            <person name="Alam M."/>
            <person name="Haque M.S."/>
            <person name="Islam M.S."/>
            <person name="Emdad E.M."/>
            <person name="Islam M.M."/>
            <person name="Ahmed B."/>
            <person name="Halim A."/>
            <person name="Hossen Q.M.M."/>
            <person name="Hossain M.Z."/>
            <person name="Ahmed R."/>
            <person name="Khan M.M."/>
            <person name="Islam R."/>
            <person name="Rashid M.M."/>
            <person name="Khan S.A."/>
            <person name="Rahman M.S."/>
            <person name="Alam M."/>
            <person name="Yahiya A.S."/>
            <person name="Khan M.S."/>
            <person name="Azam M.S."/>
            <person name="Haque T."/>
            <person name="Lashkar M.Z.H."/>
            <person name="Akhand A.I."/>
            <person name="Morshed G."/>
            <person name="Roy S."/>
            <person name="Uddin K.S."/>
            <person name="Rabeya T."/>
            <person name="Hossain A.S."/>
            <person name="Chowdhury A."/>
            <person name="Snigdha A.R."/>
            <person name="Mortoza M.S."/>
            <person name="Matin S.A."/>
            <person name="Hoque S.M.E."/>
            <person name="Islam M.K."/>
            <person name="Roy D.K."/>
            <person name="Haider R."/>
            <person name="Moosa M.M."/>
            <person name="Elias S.M."/>
            <person name="Hasan A.M."/>
            <person name="Jahan S."/>
            <person name="Shafiuddin M."/>
            <person name="Mahmood N."/>
            <person name="Shommy N.S."/>
        </authorList>
    </citation>
    <scope>NUCLEOTIDE SEQUENCE [LARGE SCALE GENOMIC DNA]</scope>
    <source>
        <strain evidence="5">cv. O-4</strain>
    </source>
</reference>
<evidence type="ECO:0000256" key="1">
    <source>
        <dbReference type="ARBA" id="ARBA00007692"/>
    </source>
</evidence>
<comment type="similarity">
    <text evidence="1">Belongs to the mTERF family.</text>
</comment>
<proteinExistence type="inferred from homology"/>
<dbReference type="EMBL" id="AWUE01015334">
    <property type="protein sequence ID" value="OMO98452.1"/>
    <property type="molecule type" value="Genomic_DNA"/>
</dbReference>
<keyword evidence="2" id="KW-0804">Transcription</keyword>
<sequence length="140" mass="16138">MIDLNSCVIPNFNILLENGVPKSSIINAFHFCAYNLLTNPDYFKEIVNLVKERGFNPLERKFLDAVVVVRQNSKSNWESKFDVYKKWGLSEEQIWEAFLKYPRVMAVSEDKIAKTMEFLVNTMGIQPSAIANQGSLWDRA</sequence>
<dbReference type="Pfam" id="PF02536">
    <property type="entry name" value="mTERF"/>
    <property type="match status" value="1"/>
</dbReference>
<accession>A0A1R3JU78</accession>
<comment type="caution">
    <text evidence="4">The sequence shown here is derived from an EMBL/GenBank/DDBJ whole genome shotgun (WGS) entry which is preliminary data.</text>
</comment>
<evidence type="ECO:0000256" key="2">
    <source>
        <dbReference type="ARBA" id="ARBA00022472"/>
    </source>
</evidence>